<feature type="region of interest" description="Disordered" evidence="7">
    <location>
        <begin position="1"/>
        <end position="22"/>
    </location>
</feature>
<dbReference type="PRINTS" id="PR00162">
    <property type="entry name" value="RIESKE"/>
</dbReference>
<evidence type="ECO:0000256" key="4">
    <source>
        <dbReference type="ARBA" id="ARBA00023014"/>
    </source>
</evidence>
<evidence type="ECO:0000256" key="6">
    <source>
        <dbReference type="ARBA" id="ARBA00034078"/>
    </source>
</evidence>
<sequence length="205" mass="21484">MKNIPCPACTDATPETVSSPDRRKALKSTSALLLCSGLGLARQVLADDAANSHPKVGDQLARADSEGRPAAMHSAEILPNARPVPAFPLDPASGAMRDGSRLNKVILIRVAPQDLHPDVQPYAAGGVLAYSSVCTHQGCEISEWVPKDQTLMCYCHFSKFSPGRAGEVMAGPAPRTLPLLPLKEVDGVLVVAGPFTARPGVAKSA</sequence>
<dbReference type="PROSITE" id="PS51296">
    <property type="entry name" value="RIESKE"/>
    <property type="match status" value="1"/>
</dbReference>
<keyword evidence="5" id="KW-1015">Disulfide bond</keyword>
<keyword evidence="2" id="KW-0479">Metal-binding</keyword>
<dbReference type="InterPro" id="IPR014349">
    <property type="entry name" value="Rieske_Fe-S_prot"/>
</dbReference>
<dbReference type="InterPro" id="IPR005805">
    <property type="entry name" value="Rieske_Fe-S_prot_C"/>
</dbReference>
<dbReference type="CDD" id="cd03467">
    <property type="entry name" value="Rieske"/>
    <property type="match status" value="1"/>
</dbReference>
<evidence type="ECO:0000313" key="10">
    <source>
        <dbReference type="Proteomes" id="UP000389128"/>
    </source>
</evidence>
<dbReference type="GO" id="GO:0046872">
    <property type="term" value="F:metal ion binding"/>
    <property type="evidence" value="ECO:0007669"/>
    <property type="project" value="UniProtKB-KW"/>
</dbReference>
<dbReference type="InterPro" id="IPR017941">
    <property type="entry name" value="Rieske_2Fe-2S"/>
</dbReference>
<keyword evidence="3" id="KW-0408">Iron</keyword>
<keyword evidence="1" id="KW-0001">2Fe-2S</keyword>
<evidence type="ECO:0000259" key="8">
    <source>
        <dbReference type="PROSITE" id="PS51296"/>
    </source>
</evidence>
<dbReference type="GO" id="GO:0051537">
    <property type="term" value="F:2 iron, 2 sulfur cluster binding"/>
    <property type="evidence" value="ECO:0007669"/>
    <property type="project" value="UniProtKB-KW"/>
</dbReference>
<evidence type="ECO:0000256" key="1">
    <source>
        <dbReference type="ARBA" id="ARBA00022714"/>
    </source>
</evidence>
<evidence type="ECO:0000313" key="9">
    <source>
        <dbReference type="EMBL" id="TYC60843.1"/>
    </source>
</evidence>
<accession>A0A6C2D519</accession>
<name>A0A6C2D519_9RHOO</name>
<keyword evidence="4" id="KW-0411">Iron-sulfur</keyword>
<dbReference type="GO" id="GO:0016020">
    <property type="term" value="C:membrane"/>
    <property type="evidence" value="ECO:0007669"/>
    <property type="project" value="InterPro"/>
</dbReference>
<dbReference type="PANTHER" id="PTHR10134">
    <property type="entry name" value="CYTOCHROME B-C1 COMPLEX SUBUNIT RIESKE, MITOCHONDRIAL"/>
    <property type="match status" value="1"/>
</dbReference>
<evidence type="ECO:0000256" key="5">
    <source>
        <dbReference type="ARBA" id="ARBA00023157"/>
    </source>
</evidence>
<evidence type="ECO:0000256" key="3">
    <source>
        <dbReference type="ARBA" id="ARBA00023004"/>
    </source>
</evidence>
<dbReference type="EMBL" id="SDKK01000004">
    <property type="protein sequence ID" value="TYC60843.1"/>
    <property type="molecule type" value="Genomic_DNA"/>
</dbReference>
<dbReference type="SUPFAM" id="SSF50022">
    <property type="entry name" value="ISP domain"/>
    <property type="match status" value="1"/>
</dbReference>
<gene>
    <name evidence="9" type="ORF">ETQ85_05435</name>
</gene>
<proteinExistence type="predicted"/>
<dbReference type="OrthoDB" id="9767869at2"/>
<feature type="domain" description="Rieske" evidence="8">
    <location>
        <begin position="125"/>
        <end position="191"/>
    </location>
</feature>
<evidence type="ECO:0000256" key="2">
    <source>
        <dbReference type="ARBA" id="ARBA00022723"/>
    </source>
</evidence>
<dbReference type="Gene3D" id="2.102.10.10">
    <property type="entry name" value="Rieske [2Fe-2S] iron-sulphur domain"/>
    <property type="match status" value="1"/>
</dbReference>
<comment type="caution">
    <text evidence="9">The sequence shown here is derived from an EMBL/GenBank/DDBJ whole genome shotgun (WGS) entry which is preliminary data.</text>
</comment>
<dbReference type="RefSeq" id="WP_148578045.1">
    <property type="nucleotide sequence ID" value="NZ_SDKK01000004.1"/>
</dbReference>
<dbReference type="Pfam" id="PF00355">
    <property type="entry name" value="Rieske"/>
    <property type="match status" value="1"/>
</dbReference>
<comment type="cofactor">
    <cofactor evidence="6">
        <name>[2Fe-2S] cluster</name>
        <dbReference type="ChEBI" id="CHEBI:190135"/>
    </cofactor>
</comment>
<organism evidence="9 10">
    <name type="scientific">Zoogloea oleivorans</name>
    <dbReference type="NCBI Taxonomy" id="1552750"/>
    <lineage>
        <taxon>Bacteria</taxon>
        <taxon>Pseudomonadati</taxon>
        <taxon>Pseudomonadota</taxon>
        <taxon>Betaproteobacteria</taxon>
        <taxon>Rhodocyclales</taxon>
        <taxon>Zoogloeaceae</taxon>
        <taxon>Zoogloea</taxon>
    </lineage>
</organism>
<reference evidence="9 10" key="1">
    <citation type="submission" date="2019-01" db="EMBL/GenBank/DDBJ databases">
        <title>Zoogloea oleivorans genome sequencing and assembly.</title>
        <authorList>
            <person name="Tancsics A."/>
            <person name="Farkas M."/>
            <person name="Kriszt B."/>
            <person name="Maroti G."/>
            <person name="Horvath B."/>
        </authorList>
    </citation>
    <scope>NUCLEOTIDE SEQUENCE [LARGE SCALE GENOMIC DNA]</scope>
    <source>
        <strain evidence="9 10">Buc</strain>
    </source>
</reference>
<dbReference type="AlphaFoldDB" id="A0A6C2D519"/>
<dbReference type="InterPro" id="IPR036922">
    <property type="entry name" value="Rieske_2Fe-2S_sf"/>
</dbReference>
<dbReference type="Proteomes" id="UP000389128">
    <property type="component" value="Unassembled WGS sequence"/>
</dbReference>
<keyword evidence="10" id="KW-1185">Reference proteome</keyword>
<evidence type="ECO:0000256" key="7">
    <source>
        <dbReference type="SAM" id="MobiDB-lite"/>
    </source>
</evidence>
<protein>
    <submittedName>
        <fullName evidence="9">Rieske (2Fe-2S) protein</fullName>
    </submittedName>
</protein>